<protein>
    <submittedName>
        <fullName evidence="5">Uncharacterized protein</fullName>
    </submittedName>
</protein>
<feature type="compositionally biased region" description="Polar residues" evidence="1">
    <location>
        <begin position="154"/>
        <end position="167"/>
    </location>
</feature>
<feature type="transmembrane region" description="Helical" evidence="2">
    <location>
        <begin position="51"/>
        <end position="75"/>
    </location>
</feature>
<evidence type="ECO:0000256" key="3">
    <source>
        <dbReference type="SAM" id="SignalP"/>
    </source>
</evidence>
<keyword evidence="2" id="KW-1133">Transmembrane helix</keyword>
<dbReference type="WBParaSite" id="PSU_v2.g20794.t1">
    <property type="protein sequence ID" value="PSU_v2.g20794.t1"/>
    <property type="gene ID" value="PSU_v2.g20794"/>
</dbReference>
<organism evidence="4 5">
    <name type="scientific">Panagrolaimus superbus</name>
    <dbReference type="NCBI Taxonomy" id="310955"/>
    <lineage>
        <taxon>Eukaryota</taxon>
        <taxon>Metazoa</taxon>
        <taxon>Ecdysozoa</taxon>
        <taxon>Nematoda</taxon>
        <taxon>Chromadorea</taxon>
        <taxon>Rhabditida</taxon>
        <taxon>Tylenchina</taxon>
        <taxon>Panagrolaimomorpha</taxon>
        <taxon>Panagrolaimoidea</taxon>
        <taxon>Panagrolaimidae</taxon>
        <taxon>Panagrolaimus</taxon>
    </lineage>
</organism>
<evidence type="ECO:0000256" key="1">
    <source>
        <dbReference type="SAM" id="MobiDB-lite"/>
    </source>
</evidence>
<name>A0A914YN20_9BILA</name>
<keyword evidence="2" id="KW-0812">Transmembrane</keyword>
<dbReference type="PROSITE" id="PS51257">
    <property type="entry name" value="PROKAR_LIPOPROTEIN"/>
    <property type="match status" value="1"/>
</dbReference>
<evidence type="ECO:0000313" key="5">
    <source>
        <dbReference type="WBParaSite" id="PSU_v2.g20794.t1"/>
    </source>
</evidence>
<sequence>MFTKVLILLLFLSISSCFAVNCTDYQVRYGKCNKEQAKDYYVMFTLPYEEYILPVIGVLVGLLPNIITGIIFIIFSCKPIQRDPTEEDIEAIQEDEADLEAKNKQYMKNMKHNLSNQKAKNQPMKEFVIKNENVNKEDDQTVPIQPAQDAASVVGQSAVTPSAASKV</sequence>
<keyword evidence="3" id="KW-0732">Signal</keyword>
<evidence type="ECO:0000313" key="4">
    <source>
        <dbReference type="Proteomes" id="UP000887577"/>
    </source>
</evidence>
<feature type="signal peptide" evidence="3">
    <location>
        <begin position="1"/>
        <end position="19"/>
    </location>
</feature>
<reference evidence="5" key="1">
    <citation type="submission" date="2022-11" db="UniProtKB">
        <authorList>
            <consortium name="WormBaseParasite"/>
        </authorList>
    </citation>
    <scope>IDENTIFICATION</scope>
</reference>
<dbReference type="Proteomes" id="UP000887577">
    <property type="component" value="Unplaced"/>
</dbReference>
<accession>A0A914YN20</accession>
<keyword evidence="2" id="KW-0472">Membrane</keyword>
<feature type="region of interest" description="Disordered" evidence="1">
    <location>
        <begin position="138"/>
        <end position="167"/>
    </location>
</feature>
<evidence type="ECO:0000256" key="2">
    <source>
        <dbReference type="SAM" id="Phobius"/>
    </source>
</evidence>
<keyword evidence="4" id="KW-1185">Reference proteome</keyword>
<dbReference type="AlphaFoldDB" id="A0A914YN20"/>
<feature type="chain" id="PRO_5037287491" evidence="3">
    <location>
        <begin position="20"/>
        <end position="167"/>
    </location>
</feature>
<proteinExistence type="predicted"/>